<organism evidence="1 2">
    <name type="scientific">Bacteroides pyogenes F0041</name>
    <dbReference type="NCBI Taxonomy" id="1321819"/>
    <lineage>
        <taxon>Bacteria</taxon>
        <taxon>Pseudomonadati</taxon>
        <taxon>Bacteroidota</taxon>
        <taxon>Bacteroidia</taxon>
        <taxon>Bacteroidales</taxon>
        <taxon>Bacteroidaceae</taxon>
        <taxon>Bacteroides</taxon>
    </lineage>
</organism>
<evidence type="ECO:0000313" key="1">
    <source>
        <dbReference type="EMBL" id="ERI84769.1"/>
    </source>
</evidence>
<comment type="caution">
    <text evidence="1">The sequence shown here is derived from an EMBL/GenBank/DDBJ whole genome shotgun (WGS) entry which is preliminary data.</text>
</comment>
<dbReference type="HOGENOM" id="CLU_2663496_0_0_10"/>
<accession>U2C2U9</accession>
<gene>
    <name evidence="1" type="ORF">HMPREF1981_02245</name>
</gene>
<dbReference type="Proteomes" id="UP000016496">
    <property type="component" value="Unassembled WGS sequence"/>
</dbReference>
<dbReference type="EMBL" id="AWSV01000116">
    <property type="protein sequence ID" value="ERI84769.1"/>
    <property type="molecule type" value="Genomic_DNA"/>
</dbReference>
<evidence type="ECO:0000313" key="2">
    <source>
        <dbReference type="Proteomes" id="UP000016496"/>
    </source>
</evidence>
<protein>
    <submittedName>
        <fullName evidence="1">Uncharacterized protein</fullName>
    </submittedName>
</protein>
<name>U2C2U9_9BACE</name>
<dbReference type="PATRIC" id="fig|1321819.3.peg.2076"/>
<proteinExistence type="predicted"/>
<dbReference type="AlphaFoldDB" id="U2C2U9"/>
<reference evidence="1 2" key="1">
    <citation type="submission" date="2013-08" db="EMBL/GenBank/DDBJ databases">
        <authorList>
            <person name="Weinstock G."/>
            <person name="Sodergren E."/>
            <person name="Wylie T."/>
            <person name="Fulton L."/>
            <person name="Fulton R."/>
            <person name="Fronick C."/>
            <person name="O'Laughlin M."/>
            <person name="Godfrey J."/>
            <person name="Miner T."/>
            <person name="Herter B."/>
            <person name="Appelbaum E."/>
            <person name="Cordes M."/>
            <person name="Lek S."/>
            <person name="Wollam A."/>
            <person name="Pepin K.H."/>
            <person name="Palsikar V.B."/>
            <person name="Mitreva M."/>
            <person name="Wilson R.K."/>
        </authorList>
    </citation>
    <scope>NUCLEOTIDE SEQUENCE [LARGE SCALE GENOMIC DNA]</scope>
    <source>
        <strain evidence="1 2">F0041</strain>
    </source>
</reference>
<sequence length="75" mass="8884">MATAVCIYGYRGVYIWPARWLYMFSGMDKYGKHILSLQNGVNRIQKRNREEEALSHLQEKIKINGFFLLNLTQFL</sequence>